<gene>
    <name evidence="17" type="ORF">D8771_18405</name>
</gene>
<dbReference type="InterPro" id="IPR014756">
    <property type="entry name" value="Ig_E-set"/>
</dbReference>
<feature type="transmembrane region" description="Helical" evidence="14">
    <location>
        <begin position="183"/>
        <end position="203"/>
    </location>
</feature>
<dbReference type="SUPFAM" id="SSF81296">
    <property type="entry name" value="E set domains"/>
    <property type="match status" value="1"/>
</dbReference>
<evidence type="ECO:0000256" key="5">
    <source>
        <dbReference type="ARBA" id="ARBA00022692"/>
    </source>
</evidence>
<dbReference type="InterPro" id="IPR014755">
    <property type="entry name" value="Cu-Rt/internalin_Ig-like"/>
</dbReference>
<evidence type="ECO:0000256" key="11">
    <source>
        <dbReference type="ARBA" id="ARBA00023136"/>
    </source>
</evidence>
<evidence type="ECO:0000256" key="8">
    <source>
        <dbReference type="ARBA" id="ARBA00022764"/>
    </source>
</evidence>
<dbReference type="GeneID" id="75182670"/>
<keyword evidence="10" id="KW-0186">Copper</keyword>
<evidence type="ECO:0000313" key="18">
    <source>
        <dbReference type="Proteomes" id="UP000298111"/>
    </source>
</evidence>
<dbReference type="Proteomes" id="UP000298111">
    <property type="component" value="Unassembled WGS sequence"/>
</dbReference>
<keyword evidence="9 14" id="KW-1133">Transmembrane helix</keyword>
<feature type="region of interest" description="Disordered" evidence="13">
    <location>
        <begin position="476"/>
        <end position="572"/>
    </location>
</feature>
<evidence type="ECO:0000256" key="6">
    <source>
        <dbReference type="ARBA" id="ARBA00022723"/>
    </source>
</evidence>
<dbReference type="EMBL" id="RCIY01000065">
    <property type="protein sequence ID" value="TGG81406.1"/>
    <property type="molecule type" value="Genomic_DNA"/>
</dbReference>
<sequence>MPHTTEPRRRTAGRALAPGRSAARPGVLPRALLAALLGGLALLGVLATASPAAAHAALTGSDPAQGSVVRDAPEQVSLDFSEGVTMSEDSIRVLDPHGERADTGKIRDTGTAGKVQRTVSLKPGVPQGTYTVAWQAVSADSHPVSGAFTFSVGKPSKTTATVPQEDKNTGGGAVGTLYGIGRYAAYAGYVLLIGGAAFVLLCAPRAASSRAVQRLTVTGWTVLTAATLALLLLRNPYTGSGKLADVADLGGLGDVVATKPGAALVSRLLLLAAAGLFVSVLFGAYARRENGGRDTDGRTGGATQGAADAGTGSAKTDGTAAEGTGTDGAEAVRERRDLRYGLAIGGTVVAAGLAATWAMAEHASTGLQTAVAMPVDVLHLLAVALWLGGLSALFCLLRWGPSPTGAEARRFSRVAFTSVTVLAATGLYQSWRQVGTLDALTSTSYGQLLIVKVVLVAALVAVGWFSRRWTARLTEDPAAGERPQSARAAAVPGSRSPERAATPAGTARAAGTTRPCAPPAGEGDEPEGDGAAPAEPAPADPVRAAQLARQRAAANAARRRRQREADPQRSGLRRSVLTEAGIAVVLLIVTTVLTSTEPARTEEQARAAGGASQGASGPVDVKIPFDTGGPRGKGTAELELDPGTSGENTLELRTTDPAGRPVEAPEVKVSFTLPAKDLGPLSVTPEPVRGEKGRWKAPDVRLPLPGKWKVAVTVRTSDIDQVTAYKTATIG</sequence>
<keyword evidence="11 14" id="KW-0472">Membrane</keyword>
<dbReference type="GO" id="GO:0006825">
    <property type="term" value="P:copper ion transport"/>
    <property type="evidence" value="ECO:0007669"/>
    <property type="project" value="InterPro"/>
</dbReference>
<evidence type="ECO:0000256" key="3">
    <source>
        <dbReference type="ARBA" id="ARBA00010509"/>
    </source>
</evidence>
<protein>
    <recommendedName>
        <fullName evidence="12">Protein YobA</fullName>
    </recommendedName>
</protein>
<dbReference type="Pfam" id="PF05425">
    <property type="entry name" value="CopD"/>
    <property type="match status" value="1"/>
</dbReference>
<comment type="subcellular location">
    <subcellularLocation>
        <location evidence="2">Cell membrane</location>
        <topology evidence="2">Multi-pass membrane protein</topology>
    </subcellularLocation>
    <subcellularLocation>
        <location evidence="1">Periplasm</location>
    </subcellularLocation>
</comment>
<dbReference type="GO" id="GO:0005886">
    <property type="term" value="C:plasma membrane"/>
    <property type="evidence" value="ECO:0007669"/>
    <property type="project" value="UniProtKB-SubCell"/>
</dbReference>
<feature type="transmembrane region" description="Helical" evidence="14">
    <location>
        <begin position="268"/>
        <end position="286"/>
    </location>
</feature>
<organism evidence="17 18">
    <name type="scientific">Streptomyces albus</name>
    <dbReference type="NCBI Taxonomy" id="1888"/>
    <lineage>
        <taxon>Bacteria</taxon>
        <taxon>Bacillati</taxon>
        <taxon>Actinomycetota</taxon>
        <taxon>Actinomycetes</taxon>
        <taxon>Kitasatosporales</taxon>
        <taxon>Streptomycetaceae</taxon>
        <taxon>Streptomyces</taxon>
    </lineage>
</organism>
<evidence type="ECO:0000256" key="1">
    <source>
        <dbReference type="ARBA" id="ARBA00004418"/>
    </source>
</evidence>
<dbReference type="PANTHER" id="PTHR34820:SF4">
    <property type="entry name" value="INNER MEMBRANE PROTEIN YEBZ"/>
    <property type="match status" value="1"/>
</dbReference>
<dbReference type="RefSeq" id="WP_135567194.1">
    <property type="nucleotide sequence ID" value="NZ_CP103060.1"/>
</dbReference>
<keyword evidence="6" id="KW-0479">Metal-binding</keyword>
<comment type="similarity">
    <text evidence="3">Belongs to the CopC family.</text>
</comment>
<evidence type="ECO:0000259" key="16">
    <source>
        <dbReference type="Pfam" id="PF05425"/>
    </source>
</evidence>
<accession>A0A8H1LAW2</accession>
<dbReference type="GO" id="GO:0042597">
    <property type="term" value="C:periplasmic space"/>
    <property type="evidence" value="ECO:0007669"/>
    <property type="project" value="UniProtKB-SubCell"/>
</dbReference>
<evidence type="ECO:0000256" key="9">
    <source>
        <dbReference type="ARBA" id="ARBA00022989"/>
    </source>
</evidence>
<feature type="domain" description="CopC" evidence="15">
    <location>
        <begin position="55"/>
        <end position="152"/>
    </location>
</feature>
<feature type="compositionally biased region" description="Low complexity" evidence="13">
    <location>
        <begin position="304"/>
        <end position="329"/>
    </location>
</feature>
<keyword evidence="7" id="KW-0732">Signal</keyword>
<feature type="region of interest" description="Disordered" evidence="13">
    <location>
        <begin position="292"/>
        <end position="329"/>
    </location>
</feature>
<evidence type="ECO:0000256" key="13">
    <source>
        <dbReference type="SAM" id="MobiDB-lite"/>
    </source>
</evidence>
<dbReference type="InterPro" id="IPR008457">
    <property type="entry name" value="Cu-R_CopD_dom"/>
</dbReference>
<dbReference type="InterPro" id="IPR032694">
    <property type="entry name" value="CopC/D"/>
</dbReference>
<keyword evidence="4" id="KW-1003">Cell membrane</keyword>
<feature type="compositionally biased region" description="Low complexity" evidence="13">
    <location>
        <begin position="540"/>
        <end position="556"/>
    </location>
</feature>
<feature type="compositionally biased region" description="Low complexity" evidence="13">
    <location>
        <begin position="606"/>
        <end position="617"/>
    </location>
</feature>
<evidence type="ECO:0000256" key="10">
    <source>
        <dbReference type="ARBA" id="ARBA00023008"/>
    </source>
</evidence>
<feature type="transmembrane region" description="Helical" evidence="14">
    <location>
        <begin position="380"/>
        <end position="399"/>
    </location>
</feature>
<feature type="region of interest" description="Disordered" evidence="13">
    <location>
        <begin position="1"/>
        <end position="23"/>
    </location>
</feature>
<evidence type="ECO:0000259" key="15">
    <source>
        <dbReference type="Pfam" id="PF04234"/>
    </source>
</evidence>
<feature type="region of interest" description="Disordered" evidence="13">
    <location>
        <begin position="600"/>
        <end position="661"/>
    </location>
</feature>
<evidence type="ECO:0000256" key="14">
    <source>
        <dbReference type="SAM" id="Phobius"/>
    </source>
</evidence>
<reference evidence="17 18" key="1">
    <citation type="submission" date="2018-10" db="EMBL/GenBank/DDBJ databases">
        <title>Isolation of pseudouridimycin from Streptomyces albus DSM 40763.</title>
        <authorList>
            <person name="Rosenqvist P."/>
            <person name="Metsae-Ketelae M."/>
            <person name="Virta P."/>
        </authorList>
    </citation>
    <scope>NUCLEOTIDE SEQUENCE [LARGE SCALE GENOMIC DNA]</scope>
    <source>
        <strain evidence="17 18">DSM 40763</strain>
    </source>
</reference>
<evidence type="ECO:0000256" key="4">
    <source>
        <dbReference type="ARBA" id="ARBA00022475"/>
    </source>
</evidence>
<feature type="domain" description="Copper resistance protein D" evidence="16">
    <location>
        <begin position="407"/>
        <end position="490"/>
    </location>
</feature>
<dbReference type="FunFam" id="2.60.40.1220:FF:000001">
    <property type="entry name" value="CopC domain-containing protein YobA"/>
    <property type="match status" value="1"/>
</dbReference>
<feature type="transmembrane region" description="Helical" evidence="14">
    <location>
        <begin position="411"/>
        <end position="431"/>
    </location>
</feature>
<dbReference type="Gene3D" id="2.60.40.1220">
    <property type="match status" value="1"/>
</dbReference>
<feature type="compositionally biased region" description="Low complexity" evidence="13">
    <location>
        <begin position="499"/>
        <end position="521"/>
    </location>
</feature>
<dbReference type="GO" id="GO:0005507">
    <property type="term" value="F:copper ion binding"/>
    <property type="evidence" value="ECO:0007669"/>
    <property type="project" value="InterPro"/>
</dbReference>
<feature type="transmembrane region" description="Helical" evidence="14">
    <location>
        <begin position="340"/>
        <end position="360"/>
    </location>
</feature>
<evidence type="ECO:0000313" key="17">
    <source>
        <dbReference type="EMBL" id="TGG81406.1"/>
    </source>
</evidence>
<evidence type="ECO:0000256" key="12">
    <source>
        <dbReference type="ARBA" id="ARBA00070395"/>
    </source>
</evidence>
<proteinExistence type="inferred from homology"/>
<dbReference type="InterPro" id="IPR007348">
    <property type="entry name" value="CopC_dom"/>
</dbReference>
<dbReference type="GO" id="GO:0046688">
    <property type="term" value="P:response to copper ion"/>
    <property type="evidence" value="ECO:0007669"/>
    <property type="project" value="InterPro"/>
</dbReference>
<dbReference type="AlphaFoldDB" id="A0A8H1LAW2"/>
<keyword evidence="5 14" id="KW-0812">Transmembrane</keyword>
<dbReference type="Pfam" id="PF04234">
    <property type="entry name" value="CopC"/>
    <property type="match status" value="1"/>
</dbReference>
<dbReference type="PANTHER" id="PTHR34820">
    <property type="entry name" value="INNER MEMBRANE PROTEIN YEBZ"/>
    <property type="match status" value="1"/>
</dbReference>
<name>A0A8H1LAW2_9ACTN</name>
<evidence type="ECO:0000256" key="2">
    <source>
        <dbReference type="ARBA" id="ARBA00004651"/>
    </source>
</evidence>
<comment type="caution">
    <text evidence="17">The sequence shown here is derived from an EMBL/GenBank/DDBJ whole genome shotgun (WGS) entry which is preliminary data.</text>
</comment>
<keyword evidence="8" id="KW-0574">Periplasm</keyword>
<feature type="transmembrane region" description="Helical" evidence="14">
    <location>
        <begin position="443"/>
        <end position="465"/>
    </location>
</feature>
<evidence type="ECO:0000256" key="7">
    <source>
        <dbReference type="ARBA" id="ARBA00022729"/>
    </source>
</evidence>
<feature type="transmembrane region" description="Helical" evidence="14">
    <location>
        <begin position="215"/>
        <end position="233"/>
    </location>
</feature>